<dbReference type="GO" id="GO:0005506">
    <property type="term" value="F:iron ion binding"/>
    <property type="evidence" value="ECO:0007669"/>
    <property type="project" value="InterPro"/>
</dbReference>
<keyword evidence="1" id="KW-1133">Transmembrane helix</keyword>
<dbReference type="GO" id="GO:0020037">
    <property type="term" value="F:heme binding"/>
    <property type="evidence" value="ECO:0007669"/>
    <property type="project" value="InterPro"/>
</dbReference>
<dbReference type="InterPro" id="IPR001128">
    <property type="entry name" value="Cyt_P450"/>
</dbReference>
<dbReference type="Proteomes" id="UP001140206">
    <property type="component" value="Chromosome 4"/>
</dbReference>
<gene>
    <name evidence="2" type="ORF">LUZ62_076625</name>
</gene>
<name>A0AAV8DBJ5_9POAL</name>
<dbReference type="Pfam" id="PF00067">
    <property type="entry name" value="p450"/>
    <property type="match status" value="1"/>
</dbReference>
<dbReference type="AlphaFoldDB" id="A0AAV8DBJ5"/>
<organism evidence="2 3">
    <name type="scientific">Rhynchospora pubera</name>
    <dbReference type="NCBI Taxonomy" id="906938"/>
    <lineage>
        <taxon>Eukaryota</taxon>
        <taxon>Viridiplantae</taxon>
        <taxon>Streptophyta</taxon>
        <taxon>Embryophyta</taxon>
        <taxon>Tracheophyta</taxon>
        <taxon>Spermatophyta</taxon>
        <taxon>Magnoliopsida</taxon>
        <taxon>Liliopsida</taxon>
        <taxon>Poales</taxon>
        <taxon>Cyperaceae</taxon>
        <taxon>Cyperoideae</taxon>
        <taxon>Rhynchosporeae</taxon>
        <taxon>Rhynchospora</taxon>
    </lineage>
</organism>
<evidence type="ECO:0000313" key="3">
    <source>
        <dbReference type="Proteomes" id="UP001140206"/>
    </source>
</evidence>
<dbReference type="PANTHER" id="PTHR24299:SF21">
    <property type="entry name" value="OS09G0441600 PROTEIN"/>
    <property type="match status" value="1"/>
</dbReference>
<dbReference type="GO" id="GO:0004497">
    <property type="term" value="F:monooxygenase activity"/>
    <property type="evidence" value="ECO:0007669"/>
    <property type="project" value="InterPro"/>
</dbReference>
<comment type="caution">
    <text evidence="2">The sequence shown here is derived from an EMBL/GenBank/DDBJ whole genome shotgun (WGS) entry which is preliminary data.</text>
</comment>
<reference evidence="2" key="1">
    <citation type="submission" date="2022-08" db="EMBL/GenBank/DDBJ databases">
        <authorList>
            <person name="Marques A."/>
        </authorList>
    </citation>
    <scope>NUCLEOTIDE SEQUENCE</scope>
    <source>
        <strain evidence="2">RhyPub2mFocal</strain>
        <tissue evidence="2">Leaves</tissue>
    </source>
</reference>
<dbReference type="EMBL" id="JAMFTS010000004">
    <property type="protein sequence ID" value="KAJ4766250.1"/>
    <property type="molecule type" value="Genomic_DNA"/>
</dbReference>
<evidence type="ECO:0000313" key="2">
    <source>
        <dbReference type="EMBL" id="KAJ4766250.1"/>
    </source>
</evidence>
<proteinExistence type="predicted"/>
<evidence type="ECO:0000256" key="1">
    <source>
        <dbReference type="SAM" id="Phobius"/>
    </source>
</evidence>
<dbReference type="Gene3D" id="1.10.630.10">
    <property type="entry name" value="Cytochrome P450"/>
    <property type="match status" value="1"/>
</dbReference>
<accession>A0AAV8DBJ5</accession>
<dbReference type="PANTHER" id="PTHR24299">
    <property type="entry name" value="CYTOCHROME P450 FAMILY 1"/>
    <property type="match status" value="1"/>
</dbReference>
<dbReference type="SUPFAM" id="SSF48264">
    <property type="entry name" value="Cytochrome P450"/>
    <property type="match status" value="1"/>
</dbReference>
<sequence>MAPLHLNPTSFLLLASTLLFLFFILKPKLKSKLPSINLPPGPKPLPLIGNLHHLGDQPHLALQRLSCTYGPIFRLTLGFIPTVVVSSAKLAREVGPSSRLHAVYSMAALIWCSHLMARTGGT</sequence>
<keyword evidence="1" id="KW-0812">Transmembrane</keyword>
<feature type="transmembrane region" description="Helical" evidence="1">
    <location>
        <begin position="6"/>
        <end position="25"/>
    </location>
</feature>
<dbReference type="InterPro" id="IPR036396">
    <property type="entry name" value="Cyt_P450_sf"/>
</dbReference>
<keyword evidence="1" id="KW-0472">Membrane</keyword>
<keyword evidence="3" id="KW-1185">Reference proteome</keyword>
<dbReference type="GO" id="GO:0016705">
    <property type="term" value="F:oxidoreductase activity, acting on paired donors, with incorporation or reduction of molecular oxygen"/>
    <property type="evidence" value="ECO:0007669"/>
    <property type="project" value="InterPro"/>
</dbReference>
<protein>
    <submittedName>
        <fullName evidence="2">Cytochrome P450</fullName>
    </submittedName>
</protein>